<accession>A0ABR0M4D7</accession>
<feature type="non-terminal residue" evidence="1">
    <location>
        <position position="215"/>
    </location>
</feature>
<keyword evidence="2" id="KW-1185">Reference proteome</keyword>
<protein>
    <submittedName>
        <fullName evidence="1">Uncharacterized protein</fullName>
    </submittedName>
</protein>
<sequence>MALNEALPKARVVCRDEQYKNKAIVFYTLQKYSKLLTLAKRGSEKSADDEAASALHHQPKVRQIQKDFKRLFSLYKDIILSEMFAPDTRHEKCDFLPFDSNVTDILSHGTDEPYDVCMHCYAMGRSCGCQSNLKWVEQFKWKELVDKYEGWRHQIIDFESGVNDKTPLALPEERQSFPKKTLAQICQEQLRRRPWKDIHKVGNQEEDETEDEEIV</sequence>
<dbReference type="Proteomes" id="UP001357485">
    <property type="component" value="Unassembled WGS sequence"/>
</dbReference>
<comment type="caution">
    <text evidence="1">The sequence shown here is derived from an EMBL/GenBank/DDBJ whole genome shotgun (WGS) entry which is preliminary data.</text>
</comment>
<dbReference type="EMBL" id="JAVRRA010001382">
    <property type="protein sequence ID" value="KAK5280460.1"/>
    <property type="molecule type" value="Genomic_DNA"/>
</dbReference>
<proteinExistence type="predicted"/>
<organism evidence="1 2">
    <name type="scientific">Cryomyces antarcticus</name>
    <dbReference type="NCBI Taxonomy" id="329879"/>
    <lineage>
        <taxon>Eukaryota</taxon>
        <taxon>Fungi</taxon>
        <taxon>Dikarya</taxon>
        <taxon>Ascomycota</taxon>
        <taxon>Pezizomycotina</taxon>
        <taxon>Dothideomycetes</taxon>
        <taxon>Dothideomycetes incertae sedis</taxon>
        <taxon>Cryomyces</taxon>
    </lineage>
</organism>
<name>A0ABR0M4D7_9PEZI</name>
<evidence type="ECO:0000313" key="2">
    <source>
        <dbReference type="Proteomes" id="UP001357485"/>
    </source>
</evidence>
<evidence type="ECO:0000313" key="1">
    <source>
        <dbReference type="EMBL" id="KAK5280460.1"/>
    </source>
</evidence>
<gene>
    <name evidence="1" type="ORF">LTR16_006909</name>
</gene>
<reference evidence="1 2" key="1">
    <citation type="submission" date="2023-08" db="EMBL/GenBank/DDBJ databases">
        <title>Black Yeasts Isolated from many extreme environments.</title>
        <authorList>
            <person name="Coleine C."/>
            <person name="Stajich J.E."/>
            <person name="Selbmann L."/>
        </authorList>
    </citation>
    <scope>NUCLEOTIDE SEQUENCE [LARGE SCALE GENOMIC DNA]</scope>
    <source>
        <strain evidence="1 2">CCFEE 536</strain>
    </source>
</reference>